<keyword evidence="1" id="KW-0472">Membrane</keyword>
<dbReference type="Proteomes" id="UP000076420">
    <property type="component" value="Unassembled WGS sequence"/>
</dbReference>
<dbReference type="OrthoDB" id="10360455at2759"/>
<name>A0A2C9LUK0_BIOGL</name>
<organism evidence="2 3">
    <name type="scientific">Biomphalaria glabrata</name>
    <name type="common">Bloodfluke planorb</name>
    <name type="synonym">Freshwater snail</name>
    <dbReference type="NCBI Taxonomy" id="6526"/>
    <lineage>
        <taxon>Eukaryota</taxon>
        <taxon>Metazoa</taxon>
        <taxon>Spiralia</taxon>
        <taxon>Lophotrochozoa</taxon>
        <taxon>Mollusca</taxon>
        <taxon>Gastropoda</taxon>
        <taxon>Heterobranchia</taxon>
        <taxon>Euthyneura</taxon>
        <taxon>Panpulmonata</taxon>
        <taxon>Hygrophila</taxon>
        <taxon>Lymnaeoidea</taxon>
        <taxon>Planorbidae</taxon>
        <taxon>Biomphalaria</taxon>
    </lineage>
</organism>
<dbReference type="AlphaFoldDB" id="A0A2C9LUK0"/>
<dbReference type="VEuPathDB" id="VectorBase:BGLAX_050248"/>
<proteinExistence type="predicted"/>
<dbReference type="VEuPathDB" id="VectorBase:BGLB035018"/>
<feature type="transmembrane region" description="Helical" evidence="1">
    <location>
        <begin position="140"/>
        <end position="159"/>
    </location>
</feature>
<evidence type="ECO:0000313" key="3">
    <source>
        <dbReference type="Proteomes" id="UP000076420"/>
    </source>
</evidence>
<dbReference type="KEGG" id="bgt:106075683"/>
<protein>
    <submittedName>
        <fullName evidence="2">Uncharacterized protein</fullName>
    </submittedName>
</protein>
<keyword evidence="1" id="KW-0812">Transmembrane</keyword>
<gene>
    <name evidence="2" type="primary">106075683</name>
</gene>
<feature type="transmembrane region" description="Helical" evidence="1">
    <location>
        <begin position="95"/>
        <end position="120"/>
    </location>
</feature>
<evidence type="ECO:0000313" key="2">
    <source>
        <dbReference type="EnsemblMetazoa" id="BGLB035018-PA"/>
    </source>
</evidence>
<reference evidence="2" key="1">
    <citation type="submission" date="2020-05" db="UniProtKB">
        <authorList>
            <consortium name="EnsemblMetazoa"/>
        </authorList>
    </citation>
    <scope>IDENTIFICATION</scope>
    <source>
        <strain evidence="2">BB02</strain>
    </source>
</reference>
<sequence>MAKVGKPFKLTVAALADIFVAFLFIVIGVGSKGWFTLPSKFGTDTSTGLSDTSSEPKGQAAYALCVISTLAASTALTAIAIDLITQLLKKKSEKLAKIITLVTLIAAIVGGNFGIIGSIIHAAWLGGFYSDSTISYTPGVSYYLTVVGSLALIIGGGLARRARNGTRIGENSQEIDNQN</sequence>
<evidence type="ECO:0000256" key="1">
    <source>
        <dbReference type="SAM" id="Phobius"/>
    </source>
</evidence>
<dbReference type="EnsemblMetazoa" id="BGLB035018-RA">
    <property type="protein sequence ID" value="BGLB035018-PA"/>
    <property type="gene ID" value="BGLB035018"/>
</dbReference>
<feature type="transmembrane region" description="Helical" evidence="1">
    <location>
        <begin position="60"/>
        <end position="83"/>
    </location>
</feature>
<accession>A0A2C9LUK0</accession>
<feature type="transmembrane region" description="Helical" evidence="1">
    <location>
        <begin position="12"/>
        <end position="31"/>
    </location>
</feature>
<keyword evidence="1" id="KW-1133">Transmembrane helix</keyword>